<dbReference type="InterPro" id="IPR003107">
    <property type="entry name" value="HAT"/>
</dbReference>
<keyword evidence="5" id="KW-0539">Nucleus</keyword>
<dbReference type="InterPro" id="IPR055347">
    <property type="entry name" value="UTP6_N"/>
</dbReference>
<name>A0A9W7XWS0_9FUNG</name>
<evidence type="ECO:0000256" key="4">
    <source>
        <dbReference type="ARBA" id="ARBA00022737"/>
    </source>
</evidence>
<dbReference type="GO" id="GO:0030515">
    <property type="term" value="F:snoRNA binding"/>
    <property type="evidence" value="ECO:0007669"/>
    <property type="project" value="InterPro"/>
</dbReference>
<evidence type="ECO:0000313" key="8">
    <source>
        <dbReference type="Proteomes" id="UP001149813"/>
    </source>
</evidence>
<keyword evidence="8" id="KW-1185">Reference proteome</keyword>
<dbReference type="GO" id="GO:0000462">
    <property type="term" value="P:maturation of SSU-rRNA from tricistronic rRNA transcript (SSU-rRNA, 5.8S rRNA, LSU-rRNA)"/>
    <property type="evidence" value="ECO:0007669"/>
    <property type="project" value="InterPro"/>
</dbReference>
<reference evidence="7" key="1">
    <citation type="submission" date="2022-07" db="EMBL/GenBank/DDBJ databases">
        <title>Phylogenomic reconstructions and comparative analyses of Kickxellomycotina fungi.</title>
        <authorList>
            <person name="Reynolds N.K."/>
            <person name="Stajich J.E."/>
            <person name="Barry K."/>
            <person name="Grigoriev I.V."/>
            <person name="Crous P."/>
            <person name="Smith M.E."/>
        </authorList>
    </citation>
    <scope>NUCLEOTIDE SEQUENCE</scope>
    <source>
        <strain evidence="7">NBRC 32514</strain>
    </source>
</reference>
<keyword evidence="3" id="KW-0698">rRNA processing</keyword>
<dbReference type="OrthoDB" id="28112at2759"/>
<accession>A0A9W7XWS0</accession>
<dbReference type="AlphaFoldDB" id="A0A9W7XWS0"/>
<evidence type="ECO:0000256" key="2">
    <source>
        <dbReference type="ARBA" id="ARBA00010734"/>
    </source>
</evidence>
<dbReference type="SMART" id="SM00386">
    <property type="entry name" value="HAT"/>
    <property type="match status" value="6"/>
</dbReference>
<dbReference type="Gene3D" id="1.25.40.10">
    <property type="entry name" value="Tetratricopeptide repeat domain"/>
    <property type="match status" value="2"/>
</dbReference>
<evidence type="ECO:0000256" key="1">
    <source>
        <dbReference type="ARBA" id="ARBA00004604"/>
    </source>
</evidence>
<protein>
    <submittedName>
        <fullName evidence="7">U3 snoRNP protein</fullName>
    </submittedName>
</protein>
<evidence type="ECO:0000256" key="3">
    <source>
        <dbReference type="ARBA" id="ARBA00022552"/>
    </source>
</evidence>
<proteinExistence type="inferred from homology"/>
<comment type="similarity">
    <text evidence="2">Belongs to the UTP6 family.</text>
</comment>
<comment type="subcellular location">
    <subcellularLocation>
        <location evidence="1">Nucleus</location>
        <location evidence="1">Nucleolus</location>
    </subcellularLocation>
</comment>
<dbReference type="PANTHER" id="PTHR23271">
    <property type="entry name" value="HEPATOCELLULAR CARCINOMA-ASSOCIATED ANTIGEN 66"/>
    <property type="match status" value="1"/>
</dbReference>
<evidence type="ECO:0000259" key="6">
    <source>
        <dbReference type="Pfam" id="PF08640"/>
    </source>
</evidence>
<gene>
    <name evidence="7" type="primary">UTP6</name>
    <name evidence="7" type="ORF">LPJ53_004925</name>
</gene>
<feature type="domain" description="U3 small nucleolar RNA-associated protein 6 N-terminal" evidence="6">
    <location>
        <begin position="9"/>
        <end position="93"/>
    </location>
</feature>
<dbReference type="PANTHER" id="PTHR23271:SF1">
    <property type="entry name" value="U3 SMALL NUCLEOLAR RNA-ASSOCIATED PROTEIN 6 HOMOLOG"/>
    <property type="match status" value="1"/>
</dbReference>
<dbReference type="GO" id="GO:0034388">
    <property type="term" value="C:Pwp2p-containing subcomplex of 90S preribosome"/>
    <property type="evidence" value="ECO:0007669"/>
    <property type="project" value="TreeGrafter"/>
</dbReference>
<dbReference type="EMBL" id="JANBOJ010000257">
    <property type="protein sequence ID" value="KAJ1720455.1"/>
    <property type="molecule type" value="Genomic_DNA"/>
</dbReference>
<evidence type="ECO:0000313" key="7">
    <source>
        <dbReference type="EMBL" id="KAJ1720455.1"/>
    </source>
</evidence>
<dbReference type="GO" id="GO:0032040">
    <property type="term" value="C:small-subunit processome"/>
    <property type="evidence" value="ECO:0007669"/>
    <property type="project" value="TreeGrafter"/>
</dbReference>
<evidence type="ECO:0000256" key="5">
    <source>
        <dbReference type="ARBA" id="ARBA00023242"/>
    </source>
</evidence>
<sequence length="674" mass="75238">MAEIVQYQLERMVGELEDLERLGLFSKVELKAVVKKRTKFEYSLRRRHVPASAFLRYIAYEMNVEALRKQRAQRILKHGPRKHTLSDHSITQRIISLYERALVRHGNTAALWEQYIAFVSAQRNGGDDEQGYARLLAQVYGRAIARHPRCERLWVMAAAHEIERKADGSAARALLLRGLRVNPGSRVLWSECIRLEVLLVERIRARRRVLGIDGAGAEAEAEAETEAREEADDDGTIRLDALDDAASGDKEDAIGEHVLATEFARLTPGKLTPAQHAEQSAERNAFLQGAVVQLVFTQAIQSLSKDLAFRQECASLMRTSSLQSVHAHVLSTIAADFGDSPEARAYLCTEHLGHGDPATDAQLAVERFASALGQLDKPEMWAQYLAFLTERQADEGHVELRPYYKALAERAIGKLTEDGPMDAELAMLVAHELSDRPRQREWLTTATSRFPQSAALWTLHLQKLIDEQADAKEIERLFERHALANSDTALWDLWLQWTEGQCANARLSPAAAQKRFLAALAPRRSDGQATRLQVRYVEWAWGLPAHVSLQAGSGDGDDDNDFKGEPLAMSPGNVVALRRAYANVARHAFPTSAFYARCIELEPEAAHRKLLHEMACRVEPADMAPWMSYLHSLLSVHNLDAASAVLFSARAAMPTDTQRDALDAAYQQLTEASV</sequence>
<dbReference type="SUPFAM" id="SSF48452">
    <property type="entry name" value="TPR-like"/>
    <property type="match status" value="2"/>
</dbReference>
<comment type="caution">
    <text evidence="7">The sequence shown here is derived from an EMBL/GenBank/DDBJ whole genome shotgun (WGS) entry which is preliminary data.</text>
</comment>
<dbReference type="Proteomes" id="UP001149813">
    <property type="component" value="Unassembled WGS sequence"/>
</dbReference>
<keyword evidence="4" id="KW-0677">Repeat</keyword>
<dbReference type="InterPro" id="IPR013949">
    <property type="entry name" value="Utp6"/>
</dbReference>
<dbReference type="Pfam" id="PF08640">
    <property type="entry name" value="U3_assoc_6"/>
    <property type="match status" value="1"/>
</dbReference>
<organism evidence="7 8">
    <name type="scientific">Coemansia erecta</name>
    <dbReference type="NCBI Taxonomy" id="147472"/>
    <lineage>
        <taxon>Eukaryota</taxon>
        <taxon>Fungi</taxon>
        <taxon>Fungi incertae sedis</taxon>
        <taxon>Zoopagomycota</taxon>
        <taxon>Kickxellomycotina</taxon>
        <taxon>Kickxellomycetes</taxon>
        <taxon>Kickxellales</taxon>
        <taxon>Kickxellaceae</taxon>
        <taxon>Coemansia</taxon>
    </lineage>
</organism>
<dbReference type="InterPro" id="IPR011990">
    <property type="entry name" value="TPR-like_helical_dom_sf"/>
</dbReference>